<dbReference type="InterPro" id="IPR009967">
    <property type="entry name" value="Flagellum_FlbT"/>
</dbReference>
<dbReference type="GO" id="GO:0048027">
    <property type="term" value="F:mRNA 5'-UTR binding"/>
    <property type="evidence" value="ECO:0007669"/>
    <property type="project" value="InterPro"/>
</dbReference>
<keyword evidence="1" id="KW-0678">Repressor</keyword>
<accession>Q2W0J2</accession>
<evidence type="ECO:0000256" key="3">
    <source>
        <dbReference type="ARBA" id="ARBA00022884"/>
    </source>
</evidence>
<dbReference type="GO" id="GO:0006402">
    <property type="term" value="P:mRNA catabolic process"/>
    <property type="evidence" value="ECO:0007669"/>
    <property type="project" value="InterPro"/>
</dbReference>
<dbReference type="Proteomes" id="UP000007058">
    <property type="component" value="Chromosome"/>
</dbReference>
<evidence type="ECO:0000313" key="5">
    <source>
        <dbReference type="Proteomes" id="UP000007058"/>
    </source>
</evidence>
<reference evidence="4 5" key="1">
    <citation type="journal article" date="2005" name="DNA Res.">
        <title>Complete genome sequence of the facultative anaerobic magnetotactic bacterium Magnetospirillum sp. strain AMB-1.</title>
        <authorList>
            <person name="Matsunaga T."/>
            <person name="Okamura Y."/>
            <person name="Fukuda Y."/>
            <person name="Wahyudi A.T."/>
            <person name="Murase Y."/>
            <person name="Takeyama H."/>
        </authorList>
    </citation>
    <scope>NUCLEOTIDE SEQUENCE [LARGE SCALE GENOMIC DNA]</scope>
    <source>
        <strain evidence="5">ATCC 700264 / AMB-1</strain>
    </source>
</reference>
<sequence length="163" mass="18042">MPVVAGHGAWCHCRRHQRTECVALPLIIDLKPGEKLIINGAVLENASSNTKVRVLNDCSILRQKEILSDSDSVTPASRVYFALQCAYIFPTKRGEYLRMFNHYLDSYVEACPSASAIKDEINEAVAEGHYYKALKATRHLLDHETKVLGSLQSVAAADAVVQD</sequence>
<organism evidence="4 5">
    <name type="scientific">Paramagnetospirillum magneticum (strain ATCC 700264 / AMB-1)</name>
    <name type="common">Magnetospirillum magneticum</name>
    <dbReference type="NCBI Taxonomy" id="342108"/>
    <lineage>
        <taxon>Bacteria</taxon>
        <taxon>Pseudomonadati</taxon>
        <taxon>Pseudomonadota</taxon>
        <taxon>Alphaproteobacteria</taxon>
        <taxon>Rhodospirillales</taxon>
        <taxon>Magnetospirillaceae</taxon>
        <taxon>Paramagnetospirillum</taxon>
    </lineage>
</organism>
<evidence type="ECO:0000256" key="1">
    <source>
        <dbReference type="ARBA" id="ARBA00022491"/>
    </source>
</evidence>
<evidence type="ECO:0000256" key="2">
    <source>
        <dbReference type="ARBA" id="ARBA00022795"/>
    </source>
</evidence>
<dbReference type="GO" id="GO:0044781">
    <property type="term" value="P:bacterial-type flagellum organization"/>
    <property type="evidence" value="ECO:0007669"/>
    <property type="project" value="UniProtKB-KW"/>
</dbReference>
<keyword evidence="5" id="KW-1185">Reference proteome</keyword>
<dbReference type="Pfam" id="PF07378">
    <property type="entry name" value="FlbT"/>
    <property type="match status" value="1"/>
</dbReference>
<keyword evidence="3" id="KW-0694">RNA-binding</keyword>
<proteinExistence type="predicted"/>
<dbReference type="STRING" id="342108.amb3829"/>
<dbReference type="KEGG" id="mag:amb3829"/>
<gene>
    <name evidence="4" type="ordered locus">amb3829</name>
</gene>
<dbReference type="AlphaFoldDB" id="Q2W0J2"/>
<name>Q2W0J2_PARM1</name>
<dbReference type="EMBL" id="AP007255">
    <property type="protein sequence ID" value="BAE52633.1"/>
    <property type="molecule type" value="Genomic_DNA"/>
</dbReference>
<evidence type="ECO:0000313" key="4">
    <source>
        <dbReference type="EMBL" id="BAE52633.1"/>
    </source>
</evidence>
<protein>
    <submittedName>
        <fullName evidence="4">FlbT protein</fullName>
    </submittedName>
</protein>
<dbReference type="HOGENOM" id="CLU_130913_1_0_5"/>
<keyword evidence="2" id="KW-1005">Bacterial flagellum biogenesis</keyword>
<dbReference type="GO" id="GO:1902209">
    <property type="term" value="P:negative regulation of bacterial-type flagellum assembly"/>
    <property type="evidence" value="ECO:0007669"/>
    <property type="project" value="InterPro"/>
</dbReference>